<feature type="region of interest" description="Disordered" evidence="1">
    <location>
        <begin position="38"/>
        <end position="65"/>
    </location>
</feature>
<dbReference type="RefSeq" id="WP_006953343.1">
    <property type="nucleotide sequence ID" value="NZ_JH594523.1"/>
</dbReference>
<keyword evidence="3" id="KW-1185">Reference proteome</keyword>
<evidence type="ECO:0000313" key="3">
    <source>
        <dbReference type="Proteomes" id="UP000016023"/>
    </source>
</evidence>
<reference evidence="2 3" key="1">
    <citation type="submission" date="2011-12" db="EMBL/GenBank/DDBJ databases">
        <title>The Genome Sequence of Prevotella micans F0438.</title>
        <authorList>
            <consortium name="The Broad Institute Genome Sequencing Platform"/>
            <person name="Earl A."/>
            <person name="Ward D."/>
            <person name="Feldgarden M."/>
            <person name="Gevers D."/>
            <person name="Izard J."/>
            <person name="Baranova O.V."/>
            <person name="Blanton J.M."/>
            <person name="Wade W.G."/>
            <person name="Dewhirst F.E."/>
            <person name="Young S.K."/>
            <person name="Zeng Q."/>
            <person name="Gargeya S."/>
            <person name="Fitzgerald M."/>
            <person name="Haas B."/>
            <person name="Abouelleil A."/>
            <person name="Alvarado L."/>
            <person name="Arachchi H.M."/>
            <person name="Berlin A."/>
            <person name="Chapman S.B."/>
            <person name="Gearin G."/>
            <person name="Goldberg J."/>
            <person name="Griggs A."/>
            <person name="Gujja S."/>
            <person name="Hansen M."/>
            <person name="Heiman D."/>
            <person name="Howarth C."/>
            <person name="Larimer J."/>
            <person name="Lui A."/>
            <person name="MacDonald P.J.P."/>
            <person name="McCowen C."/>
            <person name="Montmayeur A."/>
            <person name="Murphy C."/>
            <person name="Neiman D."/>
            <person name="Pearson M."/>
            <person name="Priest M."/>
            <person name="Roberts A."/>
            <person name="Saif S."/>
            <person name="Shea T."/>
            <person name="Sisk P."/>
            <person name="Stolte C."/>
            <person name="Sykes S."/>
            <person name="Wortman J."/>
            <person name="Nusbaum C."/>
            <person name="Birren B."/>
        </authorList>
    </citation>
    <scope>NUCLEOTIDE SEQUENCE [LARGE SCALE GENOMIC DNA]</scope>
    <source>
        <strain evidence="2 3">F0438</strain>
    </source>
</reference>
<feature type="compositionally biased region" description="Acidic residues" evidence="1">
    <location>
        <begin position="47"/>
        <end position="65"/>
    </location>
</feature>
<organism evidence="2 3">
    <name type="scientific">Prevotella micans F0438</name>
    <dbReference type="NCBI Taxonomy" id="883158"/>
    <lineage>
        <taxon>Bacteria</taxon>
        <taxon>Pseudomonadati</taxon>
        <taxon>Bacteroidota</taxon>
        <taxon>Bacteroidia</taxon>
        <taxon>Bacteroidales</taxon>
        <taxon>Prevotellaceae</taxon>
        <taxon>Prevotella</taxon>
    </lineage>
</organism>
<dbReference type="STRING" id="883158.HMPREF9140_01791"/>
<dbReference type="Proteomes" id="UP000016023">
    <property type="component" value="Unassembled WGS sequence"/>
</dbReference>
<proteinExistence type="predicted"/>
<name>H1Q4F3_9BACT</name>
<evidence type="ECO:0000256" key="1">
    <source>
        <dbReference type="SAM" id="MobiDB-lite"/>
    </source>
</evidence>
<gene>
    <name evidence="2" type="ORF">HMPREF9140_01791</name>
</gene>
<evidence type="ECO:0000313" key="2">
    <source>
        <dbReference type="EMBL" id="EHO67129.1"/>
    </source>
</evidence>
<dbReference type="HOGENOM" id="CLU_179299_2_0_10"/>
<comment type="caution">
    <text evidence="2">The sequence shown here is derived from an EMBL/GenBank/DDBJ whole genome shotgun (WGS) entry which is preliminary data.</text>
</comment>
<dbReference type="AlphaFoldDB" id="H1Q4F3"/>
<protein>
    <submittedName>
        <fullName evidence="2">Uncharacterized protein</fullName>
    </submittedName>
</protein>
<accession>H1Q4F3</accession>
<dbReference type="PATRIC" id="fig|883158.3.peg.1788"/>
<sequence length="65" mass="7323">MNKENKQTVSQLLDEKGLYVSPWCEVLEVEEEKFLCTTAAPGRDGSTEDEWGNDEDIDGDTDLDL</sequence>
<dbReference type="EMBL" id="AGWK01000047">
    <property type="protein sequence ID" value="EHO67129.1"/>
    <property type="molecule type" value="Genomic_DNA"/>
</dbReference>